<organism evidence="3 4">
    <name type="scientific">Planctopirus ephydatiae</name>
    <dbReference type="NCBI Taxonomy" id="2528019"/>
    <lineage>
        <taxon>Bacteria</taxon>
        <taxon>Pseudomonadati</taxon>
        <taxon>Planctomycetota</taxon>
        <taxon>Planctomycetia</taxon>
        <taxon>Planctomycetales</taxon>
        <taxon>Planctomycetaceae</taxon>
        <taxon>Planctopirus</taxon>
    </lineage>
</organism>
<protein>
    <submittedName>
        <fullName evidence="3">Polyphosphate glucokinase</fullName>
        <ecNumber evidence="3">2.7.1.63</ecNumber>
    </submittedName>
</protein>
<dbReference type="Proteomes" id="UP000315349">
    <property type="component" value="Chromosome"/>
</dbReference>
<feature type="compositionally biased region" description="Low complexity" evidence="2">
    <location>
        <begin position="1"/>
        <end position="16"/>
    </location>
</feature>
<keyword evidence="4" id="KW-1185">Reference proteome</keyword>
<dbReference type="GO" id="GO:0047330">
    <property type="term" value="F:polyphosphate-glucose phosphotransferase activity"/>
    <property type="evidence" value="ECO:0007669"/>
    <property type="project" value="UniProtKB-EC"/>
</dbReference>
<dbReference type="KEGG" id="peh:Spb1_16580"/>
<dbReference type="Gene3D" id="3.30.420.40">
    <property type="match status" value="2"/>
</dbReference>
<evidence type="ECO:0000256" key="1">
    <source>
        <dbReference type="ARBA" id="ARBA00006479"/>
    </source>
</evidence>
<evidence type="ECO:0000256" key="2">
    <source>
        <dbReference type="SAM" id="MobiDB-lite"/>
    </source>
</evidence>
<dbReference type="InterPro" id="IPR043129">
    <property type="entry name" value="ATPase_NBD"/>
</dbReference>
<name>A0A518GM66_9PLAN</name>
<dbReference type="InterPro" id="IPR000600">
    <property type="entry name" value="ROK"/>
</dbReference>
<dbReference type="EC" id="2.7.1.63" evidence="3"/>
<keyword evidence="3" id="KW-0808">Transferase</keyword>
<dbReference type="EMBL" id="CP036299">
    <property type="protein sequence ID" value="QDV29743.1"/>
    <property type="molecule type" value="Genomic_DNA"/>
</dbReference>
<proteinExistence type="inferred from homology"/>
<dbReference type="Pfam" id="PF00480">
    <property type="entry name" value="ROK"/>
    <property type="match status" value="1"/>
</dbReference>
<accession>A0A518GM66</accession>
<evidence type="ECO:0000313" key="3">
    <source>
        <dbReference type="EMBL" id="QDV29743.1"/>
    </source>
</evidence>
<gene>
    <name evidence="3" type="primary">ppgK</name>
    <name evidence="3" type="ORF">Spb1_16580</name>
</gene>
<evidence type="ECO:0000313" key="4">
    <source>
        <dbReference type="Proteomes" id="UP000315349"/>
    </source>
</evidence>
<sequence length="306" mass="32106">MNTGLKTGLNTGLTLGPLEPGSGVSTPAAAMVSSRGLNASDPLTLTVDIGGTNIKALVLKNSGEIVRQRESLPTPSPATPPAVLSVIEMLAERLAPFDRVAIGFPGVVQKGVTRTAPNLSPAWKDFFLEGELEQRLKVPVRIANDADVQGFGAISGKGVELVLTLGTGMGSALFIDGILVPNLELPHHPFEQNATYEQRLGQAALERLGLEEWQASLLRAIALLRATFNFDCLYIGGGNARMLHEAGLPADVRLVQNILGLIGGLALWTRVQGTSLVRAPQAEGAHCLIVDSPASDSPFESTPGVG</sequence>
<feature type="region of interest" description="Disordered" evidence="2">
    <location>
        <begin position="1"/>
        <end position="21"/>
    </location>
</feature>
<comment type="similarity">
    <text evidence="1">Belongs to the ROK (NagC/XylR) family.</text>
</comment>
<keyword evidence="3" id="KW-0418">Kinase</keyword>
<dbReference type="SUPFAM" id="SSF53067">
    <property type="entry name" value="Actin-like ATPase domain"/>
    <property type="match status" value="1"/>
</dbReference>
<dbReference type="PANTHER" id="PTHR18964:SF149">
    <property type="entry name" value="BIFUNCTIONAL UDP-N-ACETYLGLUCOSAMINE 2-EPIMERASE_N-ACETYLMANNOSAMINE KINASE"/>
    <property type="match status" value="1"/>
</dbReference>
<dbReference type="AlphaFoldDB" id="A0A518GM66"/>
<dbReference type="PANTHER" id="PTHR18964">
    <property type="entry name" value="ROK (REPRESSOR, ORF, KINASE) FAMILY"/>
    <property type="match status" value="1"/>
</dbReference>
<reference evidence="3 4" key="1">
    <citation type="submission" date="2019-02" db="EMBL/GenBank/DDBJ databases">
        <title>Deep-cultivation of Planctomycetes and their phenomic and genomic characterization uncovers novel biology.</title>
        <authorList>
            <person name="Wiegand S."/>
            <person name="Jogler M."/>
            <person name="Boedeker C."/>
            <person name="Pinto D."/>
            <person name="Vollmers J."/>
            <person name="Rivas-Marin E."/>
            <person name="Kohn T."/>
            <person name="Peeters S.H."/>
            <person name="Heuer A."/>
            <person name="Rast P."/>
            <person name="Oberbeckmann S."/>
            <person name="Bunk B."/>
            <person name="Jeske O."/>
            <person name="Meyerdierks A."/>
            <person name="Storesund J.E."/>
            <person name="Kallscheuer N."/>
            <person name="Luecker S."/>
            <person name="Lage O.M."/>
            <person name="Pohl T."/>
            <person name="Merkel B.J."/>
            <person name="Hornburger P."/>
            <person name="Mueller R.-W."/>
            <person name="Bruemmer F."/>
            <person name="Labrenz M."/>
            <person name="Spormann A.M."/>
            <person name="Op den Camp H."/>
            <person name="Overmann J."/>
            <person name="Amann R."/>
            <person name="Jetten M.S.M."/>
            <person name="Mascher T."/>
            <person name="Medema M.H."/>
            <person name="Devos D.P."/>
            <person name="Kaster A.-K."/>
            <person name="Ovreas L."/>
            <person name="Rohde M."/>
            <person name="Galperin M.Y."/>
            <person name="Jogler C."/>
        </authorList>
    </citation>
    <scope>NUCLEOTIDE SEQUENCE [LARGE SCALE GENOMIC DNA]</scope>
    <source>
        <strain evidence="3 4">Spb1</strain>
    </source>
</reference>